<keyword evidence="5" id="KW-0175">Coiled coil</keyword>
<evidence type="ECO:0000313" key="11">
    <source>
        <dbReference type="Proteomes" id="UP000749559"/>
    </source>
</evidence>
<feature type="compositionally biased region" description="Polar residues" evidence="6">
    <location>
        <begin position="1161"/>
        <end position="1176"/>
    </location>
</feature>
<feature type="compositionally biased region" description="Polar residues" evidence="6">
    <location>
        <begin position="1669"/>
        <end position="1687"/>
    </location>
</feature>
<feature type="domain" description="Ion transport" evidence="8">
    <location>
        <begin position="826"/>
        <end position="1008"/>
    </location>
</feature>
<dbReference type="PANTHER" id="PTHR13800">
    <property type="entry name" value="TRANSIENT RECEPTOR POTENTIAL CATION CHANNEL, SUBFAMILY M, MEMBER 6"/>
    <property type="match status" value="1"/>
</dbReference>
<feature type="domain" description="TRPM tetramerisation" evidence="9">
    <location>
        <begin position="1099"/>
        <end position="1153"/>
    </location>
</feature>
<evidence type="ECO:0000259" key="9">
    <source>
        <dbReference type="Pfam" id="PF16519"/>
    </source>
</evidence>
<evidence type="ECO:0000256" key="4">
    <source>
        <dbReference type="ARBA" id="ARBA00023136"/>
    </source>
</evidence>
<comment type="subcellular location">
    <subcellularLocation>
        <location evidence="1">Membrane</location>
        <topology evidence="1">Multi-pass membrane protein</topology>
    </subcellularLocation>
</comment>
<protein>
    <submittedName>
        <fullName evidence="10">Uncharacterized protein</fullName>
    </submittedName>
</protein>
<dbReference type="Gene3D" id="1.20.5.1010">
    <property type="entry name" value="TRPM, tetramerisation domain"/>
    <property type="match status" value="1"/>
</dbReference>
<evidence type="ECO:0000256" key="5">
    <source>
        <dbReference type="SAM" id="Coils"/>
    </source>
</evidence>
<dbReference type="InterPro" id="IPR005821">
    <property type="entry name" value="Ion_trans_dom"/>
</dbReference>
<feature type="compositionally biased region" description="Polar residues" evidence="6">
    <location>
        <begin position="1441"/>
        <end position="1465"/>
    </location>
</feature>
<dbReference type="OrthoDB" id="301415at2759"/>
<dbReference type="InterPro" id="IPR032415">
    <property type="entry name" value="TRPM_tetra"/>
</dbReference>
<feature type="compositionally biased region" description="Basic and acidic residues" evidence="6">
    <location>
        <begin position="1468"/>
        <end position="1480"/>
    </location>
</feature>
<evidence type="ECO:0000259" key="8">
    <source>
        <dbReference type="Pfam" id="PF00520"/>
    </source>
</evidence>
<dbReference type="Pfam" id="PF00520">
    <property type="entry name" value="Ion_trans"/>
    <property type="match status" value="1"/>
</dbReference>
<dbReference type="PANTHER" id="PTHR13800:SF1">
    <property type="entry name" value="TRANSIENT RECEPTOR POTENTIAL CATION CHANNEL TRPM"/>
    <property type="match status" value="1"/>
</dbReference>
<dbReference type="EMBL" id="CAIIXF020000010">
    <property type="protein sequence ID" value="CAH1797087.1"/>
    <property type="molecule type" value="Genomic_DNA"/>
</dbReference>
<sequence>MAESITKGHSRQWQDTALKEFEIAIDDLPQVPGEKSSLKYLGLRKHLSHEANKHLLPTKLVKQLLHASYKITKEQSRHKRLFAYFLSELSGSDYSQAFIDSVAKKISRSKWKKENAFIIPVSTYKSTNPDLTNTPTSDRTFNVTNGTKISRRKLVFCSSCHTSKRTIQIMKTVSKKQKLLINKNELLCQQEKQKRKKLKEQLINKENKTLSLKRKLQMKNEEELSMKKLQKQNIRFEHMSNKSDATINALKEDLNKNNETISQISKERDNLKKSLRKIKKRNRQRRSSMIKTVEKGAYNDKTMLVTTELQNMGVNATIAGKIQNTVLTAYCGKRLECTPSRTTSGRMVRRGGLLSDAQVGLEMEARAQNGMRVAQDTTTRKGLEHVSTIWTFNDGNSLESRVENLPNHTSEAQLDHIKNSLEKTTSILDQLNIPNSSKQSIAYITEFMGDHVNKKLHRELELEHLDCLKKLLQEDILTPAQTINLKELYLSACQMHSGAKVSRSFYEGMHQIQPDLGVLGKYEQSNMARPGRTFEAMGGKIVETISSVFSPDHANKNEFSRADVWRGWCAEKDYNIPTFSYVNKNRHYRHEYESGKIIKAIPYIIEFYEELLSQGATLRNKDILIKNALANDEVLAQLTAADAFSSYHKQFMTMLKSHDVLSVGPYINNAFQFLQNVNKNNAREILNGEKTLFNSEFLRTDGKKFSMPVGAQLLSNSQNIIDRAIDYLISGCNLGATALRKISQEYFEEGIYYSPTPHMISMLSGKESHSDRNESNLGRYSQQRQKEPSACWDTINSKVAMRANKTINKVRKNQIISSEPVKISQKFTVYFSENWNVCDTIAILLFTIGFILRMQPDYDTHVIGRVIYCVDIVFWYIRILDIFSVNKYLGPYVMMIGKMVKDMVYFIVILLVVLMSFGVSRQAILFPNKEPSWRLARDVFLEPYFMLYGEVYAGSIDPECGEGTAHGPCIPGAWLTPALMAIFLLVANILLINLLIAVFNNTFNRVNSMSTQVWKFQRYSLVIEYELKPVLPPPLIIFSHLLLCIKYIMRKCKGKNEGFDNGLKLFLDSEDIEKVQDFEEECMEDLSREKESKMMSSTEERIRQTNERVENMSMRMDDIVQKENQIKLSLQTVDFRLAKMEEYALQTVDHLQSLHQRMASQPLSIDTSQDQPTDPDSATDIDLSASGNQLIIPAPLIQPQPSPLLVHSKKSVNESRLKPFTDYRKRKKNVVGGQYRRSSSSGRGSSYTRHLSEPDYVTLDRRCEYLGREVRSNSDALINQAINPLSNLYQRRRAKMARSKTEHREDLMEDHNEAQYESIDGVSSTPSGCLGRRRLKVTFSEDRLDEPDNEGVIKTPEDWVSSEEGTPLTPRCSDDSMVLPGRALYTTVPLDTHTHTCSSTSIPETTPVKPNSTTPEHSTSDTKTSDHITHDPQTTDHNTDDPQTTGHYSDGLSSPAYTSQDQNARGDSALHQKDSGKDNDIPGPNSSPGNYPVPTFSRFNPGVPFDATVLYTGPSVLAPAVAPIVTPNRADYTSITDEIDTSCLFEETPSNSPTTPAAFLMSDVPQDIASYTRSESPQKDALQKEASALKRAEEQDYAEYLGPMIRHRMRQISLTESDSMSNIAKAIFAEMENQGENRGTIIGGPDDNLQTYNSFDDEPITMRPREYINDQSSSPEQNGKSSAENEA</sequence>
<name>A0A8S4PWN7_OWEFU</name>
<evidence type="ECO:0000256" key="7">
    <source>
        <dbReference type="SAM" id="Phobius"/>
    </source>
</evidence>
<dbReference type="InterPro" id="IPR037162">
    <property type="entry name" value="TRPM_tetra_sf"/>
</dbReference>
<keyword evidence="2 7" id="KW-0812">Transmembrane</keyword>
<keyword evidence="3 7" id="KW-1133">Transmembrane helix</keyword>
<feature type="region of interest" description="Disordered" evidence="6">
    <location>
        <begin position="1392"/>
        <end position="1495"/>
    </location>
</feature>
<feature type="compositionally biased region" description="Basic and acidic residues" evidence="6">
    <location>
        <begin position="1418"/>
        <end position="1440"/>
    </location>
</feature>
<dbReference type="GO" id="GO:0030001">
    <property type="term" value="P:metal ion transport"/>
    <property type="evidence" value="ECO:0007669"/>
    <property type="project" value="TreeGrafter"/>
</dbReference>
<keyword evidence="4 7" id="KW-0472">Membrane</keyword>
<accession>A0A8S4PWN7</accession>
<feature type="transmembrane region" description="Helical" evidence="7">
    <location>
        <begin position="866"/>
        <end position="883"/>
    </location>
</feature>
<dbReference type="Proteomes" id="UP000749559">
    <property type="component" value="Unassembled WGS sequence"/>
</dbReference>
<dbReference type="GO" id="GO:0051262">
    <property type="term" value="P:protein tetramerization"/>
    <property type="evidence" value="ECO:0007669"/>
    <property type="project" value="InterPro"/>
</dbReference>
<feature type="compositionally biased region" description="Low complexity" evidence="6">
    <location>
        <begin position="1236"/>
        <end position="1246"/>
    </location>
</feature>
<feature type="region of interest" description="Disordered" evidence="6">
    <location>
        <begin position="763"/>
        <end position="785"/>
    </location>
</feature>
<dbReference type="Pfam" id="PF16519">
    <property type="entry name" value="TRPM_tetra"/>
    <property type="match status" value="1"/>
</dbReference>
<feature type="region of interest" description="Disordered" evidence="6">
    <location>
        <begin position="1341"/>
        <end position="1375"/>
    </location>
</feature>
<evidence type="ECO:0000256" key="2">
    <source>
        <dbReference type="ARBA" id="ARBA00022692"/>
    </source>
</evidence>
<gene>
    <name evidence="10" type="ORF">OFUS_LOCUS21424</name>
</gene>
<comment type="caution">
    <text evidence="10">The sequence shown here is derived from an EMBL/GenBank/DDBJ whole genome shotgun (WGS) entry which is preliminary data.</text>
</comment>
<dbReference type="GO" id="GO:0005261">
    <property type="term" value="F:monoatomic cation channel activity"/>
    <property type="evidence" value="ECO:0007669"/>
    <property type="project" value="TreeGrafter"/>
</dbReference>
<feature type="region of interest" description="Disordered" evidence="6">
    <location>
        <begin position="1161"/>
        <end position="1182"/>
    </location>
</feature>
<feature type="region of interest" description="Disordered" evidence="6">
    <location>
        <begin position="1636"/>
        <end position="1687"/>
    </location>
</feature>
<dbReference type="GO" id="GO:0005886">
    <property type="term" value="C:plasma membrane"/>
    <property type="evidence" value="ECO:0007669"/>
    <property type="project" value="TreeGrafter"/>
</dbReference>
<dbReference type="InterPro" id="IPR050927">
    <property type="entry name" value="TRPM"/>
</dbReference>
<reference evidence="10" key="1">
    <citation type="submission" date="2022-03" db="EMBL/GenBank/DDBJ databases">
        <authorList>
            <person name="Martin C."/>
        </authorList>
    </citation>
    <scope>NUCLEOTIDE SEQUENCE</scope>
</reference>
<feature type="transmembrane region" description="Helical" evidence="7">
    <location>
        <begin position="903"/>
        <end position="924"/>
    </location>
</feature>
<keyword evidence="11" id="KW-1185">Reference proteome</keyword>
<organism evidence="10 11">
    <name type="scientific">Owenia fusiformis</name>
    <name type="common">Polychaete worm</name>
    <dbReference type="NCBI Taxonomy" id="6347"/>
    <lineage>
        <taxon>Eukaryota</taxon>
        <taxon>Metazoa</taxon>
        <taxon>Spiralia</taxon>
        <taxon>Lophotrochozoa</taxon>
        <taxon>Annelida</taxon>
        <taxon>Polychaeta</taxon>
        <taxon>Sedentaria</taxon>
        <taxon>Canalipalpata</taxon>
        <taxon>Sabellida</taxon>
        <taxon>Oweniida</taxon>
        <taxon>Oweniidae</taxon>
        <taxon>Owenia</taxon>
    </lineage>
</organism>
<evidence type="ECO:0000256" key="3">
    <source>
        <dbReference type="ARBA" id="ARBA00022989"/>
    </source>
</evidence>
<feature type="compositionally biased region" description="Polar residues" evidence="6">
    <location>
        <begin position="1395"/>
        <end position="1417"/>
    </location>
</feature>
<feature type="coiled-coil region" evidence="5">
    <location>
        <begin position="1088"/>
        <end position="1122"/>
    </location>
</feature>
<feature type="transmembrane region" description="Helical" evidence="7">
    <location>
        <begin position="1030"/>
        <end position="1049"/>
    </location>
</feature>
<feature type="coiled-coil region" evidence="5">
    <location>
        <begin position="181"/>
        <end position="281"/>
    </location>
</feature>
<feature type="region of interest" description="Disordered" evidence="6">
    <location>
        <begin position="1220"/>
        <end position="1250"/>
    </location>
</feature>
<evidence type="ECO:0000256" key="1">
    <source>
        <dbReference type="ARBA" id="ARBA00004141"/>
    </source>
</evidence>
<feature type="transmembrane region" description="Helical" evidence="7">
    <location>
        <begin position="978"/>
        <end position="999"/>
    </location>
</feature>
<evidence type="ECO:0000313" key="10">
    <source>
        <dbReference type="EMBL" id="CAH1797087.1"/>
    </source>
</evidence>
<proteinExistence type="predicted"/>
<evidence type="ECO:0000256" key="6">
    <source>
        <dbReference type="SAM" id="MobiDB-lite"/>
    </source>
</evidence>